<feature type="chain" id="PRO_5043465897" evidence="1">
    <location>
        <begin position="27"/>
        <end position="205"/>
    </location>
</feature>
<protein>
    <submittedName>
        <fullName evidence="3">PEP-CTERM sorting domain-containing protein</fullName>
    </submittedName>
</protein>
<dbReference type="AlphaFoldDB" id="A0AAW9QHC8"/>
<evidence type="ECO:0000313" key="3">
    <source>
        <dbReference type="EMBL" id="MEF7616671.1"/>
    </source>
</evidence>
<accession>A0AAW9QHC8</accession>
<dbReference type="RefSeq" id="WP_332292224.1">
    <property type="nucleotide sequence ID" value="NZ_JAZIBG010000048.1"/>
</dbReference>
<dbReference type="NCBIfam" id="TIGR02595">
    <property type="entry name" value="PEP_CTERM"/>
    <property type="match status" value="1"/>
</dbReference>
<dbReference type="InterPro" id="IPR013424">
    <property type="entry name" value="Ice-binding_C"/>
</dbReference>
<comment type="caution">
    <text evidence="3">The sequence shown here is derived from an EMBL/GenBank/DDBJ whole genome shotgun (WGS) entry which is preliminary data.</text>
</comment>
<name>A0AAW9QHC8_9BURK</name>
<evidence type="ECO:0000259" key="2">
    <source>
        <dbReference type="Pfam" id="PF07589"/>
    </source>
</evidence>
<sequence length="205" mass="20771">MSCNRLALRGLVAVFTALGGVAAAQAAPVVQAGAASGAPEALVAPSLQFSFDSPYAVLSFGLQFSYDASLLTFDAAASKVILDGVEVAFGAAIAGLPPLEFSATYGTDEVTGLAFADYSYIPMASVPVQQSLVFLPAFRLAASALPGQQTLIEFSGDLADDATGLETTFAVSSVVTAVPEPATWLSLCAGLAALAAAARRRRAAC</sequence>
<proteinExistence type="predicted"/>
<keyword evidence="4" id="KW-1185">Reference proteome</keyword>
<organism evidence="3 4">
    <name type="scientific">Aquincola agrisoli</name>
    <dbReference type="NCBI Taxonomy" id="3119538"/>
    <lineage>
        <taxon>Bacteria</taxon>
        <taxon>Pseudomonadati</taxon>
        <taxon>Pseudomonadota</taxon>
        <taxon>Betaproteobacteria</taxon>
        <taxon>Burkholderiales</taxon>
        <taxon>Sphaerotilaceae</taxon>
        <taxon>Aquincola</taxon>
    </lineage>
</organism>
<evidence type="ECO:0000256" key="1">
    <source>
        <dbReference type="SAM" id="SignalP"/>
    </source>
</evidence>
<feature type="signal peptide" evidence="1">
    <location>
        <begin position="1"/>
        <end position="26"/>
    </location>
</feature>
<dbReference type="Proteomes" id="UP001336250">
    <property type="component" value="Unassembled WGS sequence"/>
</dbReference>
<reference evidence="3 4" key="1">
    <citation type="submission" date="2024-02" db="EMBL/GenBank/DDBJ databases">
        <title>Genome sequence of Aquincola sp. MAHUQ-54.</title>
        <authorList>
            <person name="Huq M.A."/>
        </authorList>
    </citation>
    <scope>NUCLEOTIDE SEQUENCE [LARGE SCALE GENOMIC DNA]</scope>
    <source>
        <strain evidence="3 4">MAHUQ-54</strain>
    </source>
</reference>
<keyword evidence="1" id="KW-0732">Signal</keyword>
<dbReference type="EMBL" id="JAZIBG010000048">
    <property type="protein sequence ID" value="MEF7616671.1"/>
    <property type="molecule type" value="Genomic_DNA"/>
</dbReference>
<gene>
    <name evidence="3" type="ORF">V4F39_22345</name>
</gene>
<dbReference type="Pfam" id="PF07589">
    <property type="entry name" value="PEP-CTERM"/>
    <property type="match status" value="1"/>
</dbReference>
<feature type="domain" description="Ice-binding protein C-terminal" evidence="2">
    <location>
        <begin position="177"/>
        <end position="201"/>
    </location>
</feature>
<evidence type="ECO:0000313" key="4">
    <source>
        <dbReference type="Proteomes" id="UP001336250"/>
    </source>
</evidence>